<keyword evidence="1" id="KW-0472">Membrane</keyword>
<name>A0A4P8YR20_9ENTR</name>
<dbReference type="KEGG" id="izh:FEM41_24070"/>
<dbReference type="Proteomes" id="UP000302163">
    <property type="component" value="Chromosome"/>
</dbReference>
<reference evidence="2 3" key="1">
    <citation type="submission" date="2019-05" db="EMBL/GenBank/DDBJ databases">
        <title>Complete genome sequence of Izhakiella calystegiae KSNA2, an endophyte isolated from beach morning glory (Calystegia soldanella).</title>
        <authorList>
            <person name="Jiang L."/>
            <person name="Jeong J.C."/>
            <person name="Kim C.Y."/>
            <person name="Kim D.H."/>
            <person name="Kim S.W."/>
            <person name="Lee j."/>
        </authorList>
    </citation>
    <scope>NUCLEOTIDE SEQUENCE [LARGE SCALE GENOMIC DNA]</scope>
    <source>
        <strain evidence="2 3">KSNA2</strain>
    </source>
</reference>
<evidence type="ECO:0000313" key="2">
    <source>
        <dbReference type="EMBL" id="QCT22498.1"/>
    </source>
</evidence>
<evidence type="ECO:0000256" key="1">
    <source>
        <dbReference type="SAM" id="Phobius"/>
    </source>
</evidence>
<dbReference type="RefSeq" id="WP_138099006.1">
    <property type="nucleotide sequence ID" value="NZ_CP040428.1"/>
</dbReference>
<keyword evidence="3" id="KW-1185">Reference proteome</keyword>
<accession>A0A4P8YR20</accession>
<dbReference type="AlphaFoldDB" id="A0A4P8YR20"/>
<dbReference type="EMBL" id="CP040428">
    <property type="protein sequence ID" value="QCT22498.1"/>
    <property type="molecule type" value="Genomic_DNA"/>
</dbReference>
<evidence type="ECO:0000313" key="3">
    <source>
        <dbReference type="Proteomes" id="UP000302163"/>
    </source>
</evidence>
<proteinExistence type="predicted"/>
<keyword evidence="1" id="KW-0812">Transmembrane</keyword>
<organism evidence="2 3">
    <name type="scientific">Jejubacter calystegiae</name>
    <dbReference type="NCBI Taxonomy" id="2579935"/>
    <lineage>
        <taxon>Bacteria</taxon>
        <taxon>Pseudomonadati</taxon>
        <taxon>Pseudomonadota</taxon>
        <taxon>Gammaproteobacteria</taxon>
        <taxon>Enterobacterales</taxon>
        <taxon>Enterobacteriaceae</taxon>
        <taxon>Jejubacter</taxon>
    </lineage>
</organism>
<keyword evidence="1" id="KW-1133">Transmembrane helix</keyword>
<dbReference type="OrthoDB" id="6564545at2"/>
<sequence length="85" mass="9913">MVTTLARKLSKILWFAALFYLGLRLIDPAKFISLHTTQRFALWAEGSVSQENFDDLWVLAWVVCSFLFATVGYLALMWTIRKVRR</sequence>
<feature type="transmembrane region" description="Helical" evidence="1">
    <location>
        <begin position="56"/>
        <end position="80"/>
    </location>
</feature>
<protein>
    <submittedName>
        <fullName evidence="2">Uncharacterized protein</fullName>
    </submittedName>
</protein>
<gene>
    <name evidence="2" type="ORF">FEM41_24070</name>
</gene>